<dbReference type="InterPro" id="IPR052337">
    <property type="entry name" value="SAT4-like"/>
</dbReference>
<feature type="domain" description="Rhodopsin" evidence="8">
    <location>
        <begin position="634"/>
        <end position="840"/>
    </location>
</feature>
<protein>
    <recommendedName>
        <fullName evidence="8">Rhodopsin domain-containing protein</fullName>
    </recommendedName>
</protein>
<accession>A0A4R8T678</accession>
<evidence type="ECO:0000256" key="5">
    <source>
        <dbReference type="ARBA" id="ARBA00038359"/>
    </source>
</evidence>
<comment type="similarity">
    <text evidence="5">Belongs to the SAT4 family.</text>
</comment>
<dbReference type="InterPro" id="IPR008928">
    <property type="entry name" value="6-hairpin_glycosidase_sf"/>
</dbReference>
<evidence type="ECO:0000256" key="1">
    <source>
        <dbReference type="ARBA" id="ARBA00004141"/>
    </source>
</evidence>
<dbReference type="Pfam" id="PF20684">
    <property type="entry name" value="Fung_rhodopsin"/>
    <property type="match status" value="1"/>
</dbReference>
<evidence type="ECO:0000313" key="10">
    <source>
        <dbReference type="Proteomes" id="UP000295604"/>
    </source>
</evidence>
<dbReference type="EMBL" id="QAPF01000230">
    <property type="protein sequence ID" value="TEA12848.1"/>
    <property type="molecule type" value="Genomic_DNA"/>
</dbReference>
<evidence type="ECO:0000259" key="8">
    <source>
        <dbReference type="Pfam" id="PF20684"/>
    </source>
</evidence>
<gene>
    <name evidence="9" type="ORF">C8034_v005587</name>
</gene>
<keyword evidence="4 7" id="KW-0472">Membrane</keyword>
<feature type="transmembrane region" description="Helical" evidence="7">
    <location>
        <begin position="816"/>
        <end position="838"/>
    </location>
</feature>
<keyword evidence="3 7" id="KW-1133">Transmembrane helix</keyword>
<comment type="subcellular location">
    <subcellularLocation>
        <location evidence="1">Membrane</location>
        <topology evidence="1">Multi-pass membrane protein</topology>
    </subcellularLocation>
</comment>
<name>A0A4R8T678_9PEZI</name>
<evidence type="ECO:0000256" key="3">
    <source>
        <dbReference type="ARBA" id="ARBA00022989"/>
    </source>
</evidence>
<dbReference type="InterPro" id="IPR049326">
    <property type="entry name" value="Rhodopsin_dom_fungi"/>
</dbReference>
<comment type="caution">
    <text evidence="9">The sequence shown here is derived from an EMBL/GenBank/DDBJ whole genome shotgun (WGS) entry which is preliminary data.</text>
</comment>
<dbReference type="Proteomes" id="UP000295604">
    <property type="component" value="Unassembled WGS sequence"/>
</dbReference>
<evidence type="ECO:0000256" key="4">
    <source>
        <dbReference type="ARBA" id="ARBA00023136"/>
    </source>
</evidence>
<dbReference type="GO" id="GO:0005975">
    <property type="term" value="P:carbohydrate metabolic process"/>
    <property type="evidence" value="ECO:0007669"/>
    <property type="project" value="InterPro"/>
</dbReference>
<dbReference type="PANTHER" id="PTHR33048:SF47">
    <property type="entry name" value="INTEGRAL MEMBRANE PROTEIN-RELATED"/>
    <property type="match status" value="1"/>
</dbReference>
<evidence type="ECO:0000256" key="6">
    <source>
        <dbReference type="SAM" id="MobiDB-lite"/>
    </source>
</evidence>
<feature type="transmembrane region" description="Helical" evidence="7">
    <location>
        <begin position="700"/>
        <end position="728"/>
    </location>
</feature>
<evidence type="ECO:0000313" key="9">
    <source>
        <dbReference type="EMBL" id="TEA12848.1"/>
    </source>
</evidence>
<dbReference type="GO" id="GO:0016020">
    <property type="term" value="C:membrane"/>
    <property type="evidence" value="ECO:0007669"/>
    <property type="project" value="UniProtKB-SubCell"/>
</dbReference>
<organism evidence="9 10">
    <name type="scientific">Colletotrichum sidae</name>
    <dbReference type="NCBI Taxonomy" id="1347389"/>
    <lineage>
        <taxon>Eukaryota</taxon>
        <taxon>Fungi</taxon>
        <taxon>Dikarya</taxon>
        <taxon>Ascomycota</taxon>
        <taxon>Pezizomycotina</taxon>
        <taxon>Sordariomycetes</taxon>
        <taxon>Hypocreomycetidae</taxon>
        <taxon>Glomerellales</taxon>
        <taxon>Glomerellaceae</taxon>
        <taxon>Colletotrichum</taxon>
        <taxon>Colletotrichum orbiculare species complex</taxon>
    </lineage>
</organism>
<keyword evidence="10" id="KW-1185">Reference proteome</keyword>
<feature type="transmembrane region" description="Helical" evidence="7">
    <location>
        <begin position="778"/>
        <end position="796"/>
    </location>
</feature>
<keyword evidence="2 7" id="KW-0812">Transmembrane</keyword>
<dbReference type="AlphaFoldDB" id="A0A4R8T678"/>
<dbReference type="SUPFAM" id="SSF48208">
    <property type="entry name" value="Six-hairpin glycosidases"/>
    <property type="match status" value="1"/>
</dbReference>
<feature type="transmembrane region" description="Helical" evidence="7">
    <location>
        <begin position="743"/>
        <end position="766"/>
    </location>
</feature>
<feature type="transmembrane region" description="Helical" evidence="7">
    <location>
        <begin position="665"/>
        <end position="688"/>
    </location>
</feature>
<evidence type="ECO:0000256" key="2">
    <source>
        <dbReference type="ARBA" id="ARBA00022692"/>
    </source>
</evidence>
<reference evidence="9 10" key="1">
    <citation type="submission" date="2018-11" db="EMBL/GenBank/DDBJ databases">
        <title>Genome sequence and assembly of Colletotrichum sidae.</title>
        <authorList>
            <person name="Gan P."/>
            <person name="Shirasu K."/>
        </authorList>
    </citation>
    <scope>NUCLEOTIDE SEQUENCE [LARGE SCALE GENOMIC DNA]</scope>
    <source>
        <strain evidence="9 10">CBS 518.97</strain>
    </source>
</reference>
<feature type="region of interest" description="Disordered" evidence="6">
    <location>
        <begin position="893"/>
        <end position="926"/>
    </location>
</feature>
<dbReference type="PANTHER" id="PTHR33048">
    <property type="entry name" value="PTH11-LIKE INTEGRAL MEMBRANE PROTEIN (AFU_ORTHOLOGUE AFUA_5G11245)"/>
    <property type="match status" value="1"/>
</dbReference>
<proteinExistence type="inferred from homology"/>
<sequence length="926" mass="103849">MVRTVNLVNGDFSVHIDRTTGAVLEIVDPLAGTPLNWISSPANAPWQPLGSRWGLGFADLGPHLLNRFHWNSPHIDSSKAYKFKNRGDYQLNFASRGPTSLAIYTPFNDHYTNTTDALQSRTHAHVWAHGGSTAWVKLNQMGGHGRNLGLVLTKGSLQGYSIESRDEIVHSNTRGVFLLHPSVPALDPGESTTVEWTLFWHHDWNDFFSQCARRSNQFIHFDIPRHTLVANESAMIRMRGSLAAINSTTTVNGHPVQQITDGFGFVHEAGEYGTKTLRISTGSGVDLRESLIFLNTVPRYDDLIKSRIDFIVDKQQVTDSQDFLCGAYIVYDNQAEAPPFYETHQDRNAGRERVGMGVLIGRWLKKNPDPRIKQSFSAYYSFVCTKLQNEDGFVHDGPGDNERNRKRLYNWSWVLQLHLVAAAIGIPALFGKSPLQRFLTTLENFYSEGGASLYAIGLPVLEGLHTLEAVGDTAMLERAVRLFSGHGQNILDRGTDYPPFEVNFEQSIVAPAAIFLLELYRFTGEAKWLKGARLQVEVLLRFAGKQPDHRVHDVAIRHWDGYWFGKDRVWGDTFPHYWSTLNAIALHHYGKATEDASLEKQADGIIRANLALFTPEGRDPYANDQDWALAHLLQIEEDNLSGGYGLGKHGWTLSEEQRILYQRSFWVSLFFYINTLAVVKITVLLQYYRIMALSNMHNVYIGMIVLVSLWGLGQGIFACVACIPLAGFWDPRTNARCIPNAHIAWYISALFNILSDIIILLLPIPALRRLNLPGSQKAFLLGIFSLGFFTVAISALRIKWLALLPDPTWSNLDPTLWSLGELTCAITCASLATLRPLMTRFNSWFKSRREKYAQREVEMTPVKGSANQTASATSSVPMTLNGDHPGILYSDPENGFGHHRKWETDSSSPASPVKTFVDPSARQVPA</sequence>
<evidence type="ECO:0000256" key="7">
    <source>
        <dbReference type="SAM" id="Phobius"/>
    </source>
</evidence>